<protein>
    <recommendedName>
        <fullName evidence="8">Apolipoprotein M</fullName>
    </recommendedName>
</protein>
<evidence type="ECO:0000256" key="2">
    <source>
        <dbReference type="ARBA" id="ARBA00022525"/>
    </source>
</evidence>
<dbReference type="Proteomes" id="UP001153269">
    <property type="component" value="Unassembled WGS sequence"/>
</dbReference>
<keyword evidence="4" id="KW-0325">Glycoprotein</keyword>
<keyword evidence="3 5" id="KW-0732">Signal</keyword>
<feature type="signal peptide" evidence="5">
    <location>
        <begin position="1"/>
        <end position="18"/>
    </location>
</feature>
<comment type="caution">
    <text evidence="6">The sequence shown here is derived from an EMBL/GenBank/DDBJ whole genome shotgun (WGS) entry which is preliminary data.</text>
</comment>
<evidence type="ECO:0000256" key="1">
    <source>
        <dbReference type="ARBA" id="ARBA00004613"/>
    </source>
</evidence>
<dbReference type="PANTHER" id="PTHR11967:SF2">
    <property type="entry name" value="ALPHA-1-ACID GLYCOPROTEIN 1"/>
    <property type="match status" value="1"/>
</dbReference>
<keyword evidence="7" id="KW-1185">Reference proteome</keyword>
<name>A0A9N7UPU6_PLEPL</name>
<sequence>MFALCVLAVFCSVTLSRSAPPACEGLVRPLDPLDRDHLAGRWVMVAGVLSDPAHLEHFKTRDSAVITFANSSDSSKLSFTCAFNFGGNCRYLHCNISLVGSSFTLNDVNVTVTFLSTSCPDCLAMHFNNRASKVQRLYLFSRRREVEPRVMEELQDQSRCLHLTPLVVMDPTKELCLKEMSGQRDTGTQTVS</sequence>
<evidence type="ECO:0000256" key="5">
    <source>
        <dbReference type="SAM" id="SignalP"/>
    </source>
</evidence>
<evidence type="ECO:0000313" key="7">
    <source>
        <dbReference type="Proteomes" id="UP001153269"/>
    </source>
</evidence>
<dbReference type="SUPFAM" id="SSF50814">
    <property type="entry name" value="Lipocalins"/>
    <property type="match status" value="1"/>
</dbReference>
<dbReference type="Pfam" id="PF11032">
    <property type="entry name" value="ApoM"/>
    <property type="match status" value="1"/>
</dbReference>
<gene>
    <name evidence="6" type="ORF">PLEPLA_LOCUS23669</name>
</gene>
<dbReference type="InterPro" id="IPR012674">
    <property type="entry name" value="Calycin"/>
</dbReference>
<dbReference type="EMBL" id="CADEAL010001785">
    <property type="protein sequence ID" value="CAB1435610.1"/>
    <property type="molecule type" value="Genomic_DNA"/>
</dbReference>
<reference evidence="6" key="1">
    <citation type="submission" date="2020-03" db="EMBL/GenBank/DDBJ databases">
        <authorList>
            <person name="Weist P."/>
        </authorList>
    </citation>
    <scope>NUCLEOTIDE SEQUENCE</scope>
</reference>
<dbReference type="AlphaFoldDB" id="A0A9N7UPU6"/>
<evidence type="ECO:0000256" key="4">
    <source>
        <dbReference type="ARBA" id="ARBA00023180"/>
    </source>
</evidence>
<organism evidence="6 7">
    <name type="scientific">Pleuronectes platessa</name>
    <name type="common">European plaice</name>
    <dbReference type="NCBI Taxonomy" id="8262"/>
    <lineage>
        <taxon>Eukaryota</taxon>
        <taxon>Metazoa</taxon>
        <taxon>Chordata</taxon>
        <taxon>Craniata</taxon>
        <taxon>Vertebrata</taxon>
        <taxon>Euteleostomi</taxon>
        <taxon>Actinopterygii</taxon>
        <taxon>Neopterygii</taxon>
        <taxon>Teleostei</taxon>
        <taxon>Neoteleostei</taxon>
        <taxon>Acanthomorphata</taxon>
        <taxon>Carangaria</taxon>
        <taxon>Pleuronectiformes</taxon>
        <taxon>Pleuronectoidei</taxon>
        <taxon>Pleuronectidae</taxon>
        <taxon>Pleuronectes</taxon>
    </lineage>
</organism>
<evidence type="ECO:0008006" key="8">
    <source>
        <dbReference type="Google" id="ProtNLM"/>
    </source>
</evidence>
<dbReference type="InterPro" id="IPR022734">
    <property type="entry name" value="ApoM"/>
</dbReference>
<comment type="subcellular location">
    <subcellularLocation>
        <location evidence="1">Secreted</location>
    </subcellularLocation>
</comment>
<dbReference type="Gene3D" id="2.40.128.20">
    <property type="match status" value="1"/>
</dbReference>
<dbReference type="GO" id="GO:0005576">
    <property type="term" value="C:extracellular region"/>
    <property type="evidence" value="ECO:0007669"/>
    <property type="project" value="UniProtKB-SubCell"/>
</dbReference>
<evidence type="ECO:0000313" key="6">
    <source>
        <dbReference type="EMBL" id="CAB1435610.1"/>
    </source>
</evidence>
<accession>A0A9N7UPU6</accession>
<keyword evidence="2" id="KW-0964">Secreted</keyword>
<feature type="chain" id="PRO_5040506522" description="Apolipoprotein M" evidence="5">
    <location>
        <begin position="19"/>
        <end position="192"/>
    </location>
</feature>
<dbReference type="PANTHER" id="PTHR11967">
    <property type="entry name" value="ALPHA-1-ACID GLYCOPROTEIN"/>
    <property type="match status" value="1"/>
</dbReference>
<proteinExistence type="predicted"/>
<evidence type="ECO:0000256" key="3">
    <source>
        <dbReference type="ARBA" id="ARBA00022729"/>
    </source>
</evidence>